<comment type="caution">
    <text evidence="5">The sequence shown here is derived from an EMBL/GenBank/DDBJ whole genome shotgun (WGS) entry which is preliminary data.</text>
</comment>
<evidence type="ECO:0000256" key="2">
    <source>
        <dbReference type="ARBA" id="ARBA00023163"/>
    </source>
</evidence>
<evidence type="ECO:0000256" key="3">
    <source>
        <dbReference type="ARBA" id="ARBA00023242"/>
    </source>
</evidence>
<feature type="domain" description="ARID" evidence="4">
    <location>
        <begin position="13"/>
        <end position="103"/>
    </location>
</feature>
<evidence type="ECO:0000313" key="6">
    <source>
        <dbReference type="Proteomes" id="UP000770661"/>
    </source>
</evidence>
<sequence length="103" mass="12131">MTKEMNKDAQAYDREYDGFLKQLEEFHQQRGTAFKRLPRINGKGVDLYLLYVVVTARGGWQKVNSRCEWEDILEDFRLPAGCVNSSTALKHIYIRYVGDLWRL</sequence>
<reference evidence="5" key="1">
    <citation type="submission" date="2020-07" db="EMBL/GenBank/DDBJ databases">
        <title>The High-quality genome of the commercially important snow crab, Chionoecetes opilio.</title>
        <authorList>
            <person name="Jeong J.-H."/>
            <person name="Ryu S."/>
        </authorList>
    </citation>
    <scope>NUCLEOTIDE SEQUENCE</scope>
    <source>
        <strain evidence="5">MADBK_172401_WGS</strain>
        <tissue evidence="5">Digestive gland</tissue>
    </source>
</reference>
<dbReference type="Pfam" id="PF01388">
    <property type="entry name" value="ARID"/>
    <property type="match status" value="1"/>
</dbReference>
<evidence type="ECO:0000313" key="5">
    <source>
        <dbReference type="EMBL" id="KAG0703707.1"/>
    </source>
</evidence>
<dbReference type="SUPFAM" id="SSF46774">
    <property type="entry name" value="ARID-like"/>
    <property type="match status" value="1"/>
</dbReference>
<keyword evidence="3" id="KW-0539">Nucleus</keyword>
<dbReference type="SMART" id="SM00501">
    <property type="entry name" value="BRIGHT"/>
    <property type="match status" value="1"/>
</dbReference>
<dbReference type="AlphaFoldDB" id="A0A8J5CJ24"/>
<dbReference type="SMART" id="SM01014">
    <property type="entry name" value="ARID"/>
    <property type="match status" value="1"/>
</dbReference>
<dbReference type="Proteomes" id="UP000770661">
    <property type="component" value="Unassembled WGS sequence"/>
</dbReference>
<evidence type="ECO:0000259" key="4">
    <source>
        <dbReference type="PROSITE" id="PS51011"/>
    </source>
</evidence>
<dbReference type="EMBL" id="JACEEZ010025183">
    <property type="protein sequence ID" value="KAG0703707.1"/>
    <property type="molecule type" value="Genomic_DNA"/>
</dbReference>
<dbReference type="Gene3D" id="1.10.150.60">
    <property type="entry name" value="ARID DNA-binding domain"/>
    <property type="match status" value="1"/>
</dbReference>
<keyword evidence="6" id="KW-1185">Reference proteome</keyword>
<dbReference type="InterPro" id="IPR036431">
    <property type="entry name" value="ARID_dom_sf"/>
</dbReference>
<dbReference type="PANTHER" id="PTHR22970">
    <property type="entry name" value="AT-RICH INTERACTIVE DOMAIN-CONTAINING PROTEIN 2"/>
    <property type="match status" value="1"/>
</dbReference>
<evidence type="ECO:0000256" key="1">
    <source>
        <dbReference type="ARBA" id="ARBA00023015"/>
    </source>
</evidence>
<proteinExistence type="predicted"/>
<accession>A0A8J5CJ24</accession>
<dbReference type="InterPro" id="IPR001606">
    <property type="entry name" value="ARID_dom"/>
</dbReference>
<dbReference type="GO" id="GO:0003677">
    <property type="term" value="F:DNA binding"/>
    <property type="evidence" value="ECO:0007669"/>
    <property type="project" value="InterPro"/>
</dbReference>
<keyword evidence="1" id="KW-0805">Transcription regulation</keyword>
<dbReference type="OrthoDB" id="338531at2759"/>
<dbReference type="InterPro" id="IPR052406">
    <property type="entry name" value="Chromatin_Remodeling_Comp"/>
</dbReference>
<organism evidence="5 6">
    <name type="scientific">Chionoecetes opilio</name>
    <name type="common">Atlantic snow crab</name>
    <name type="synonym">Cancer opilio</name>
    <dbReference type="NCBI Taxonomy" id="41210"/>
    <lineage>
        <taxon>Eukaryota</taxon>
        <taxon>Metazoa</taxon>
        <taxon>Ecdysozoa</taxon>
        <taxon>Arthropoda</taxon>
        <taxon>Crustacea</taxon>
        <taxon>Multicrustacea</taxon>
        <taxon>Malacostraca</taxon>
        <taxon>Eumalacostraca</taxon>
        <taxon>Eucarida</taxon>
        <taxon>Decapoda</taxon>
        <taxon>Pleocyemata</taxon>
        <taxon>Brachyura</taxon>
        <taxon>Eubrachyura</taxon>
        <taxon>Majoidea</taxon>
        <taxon>Majidae</taxon>
        <taxon>Chionoecetes</taxon>
    </lineage>
</organism>
<dbReference type="PANTHER" id="PTHR22970:SF14">
    <property type="entry name" value="AT-RICH INTERACTIVE DOMAIN-CONTAINING PROTEIN 2"/>
    <property type="match status" value="1"/>
</dbReference>
<name>A0A8J5CJ24_CHIOP</name>
<keyword evidence="2" id="KW-0804">Transcription</keyword>
<protein>
    <recommendedName>
        <fullName evidence="4">ARID domain-containing protein</fullName>
    </recommendedName>
</protein>
<gene>
    <name evidence="5" type="ORF">GWK47_002766</name>
</gene>
<dbReference type="PROSITE" id="PS51011">
    <property type="entry name" value="ARID"/>
    <property type="match status" value="1"/>
</dbReference>